<protein>
    <submittedName>
        <fullName evidence="2">Uncharacterized protein</fullName>
    </submittedName>
</protein>
<keyword evidence="3" id="KW-1185">Reference proteome</keyword>
<dbReference type="EMBL" id="JAINUG010000076">
    <property type="protein sequence ID" value="KAJ8400481.1"/>
    <property type="molecule type" value="Genomic_DNA"/>
</dbReference>
<organism evidence="2 3">
    <name type="scientific">Aldrovandia affinis</name>
    <dbReference type="NCBI Taxonomy" id="143900"/>
    <lineage>
        <taxon>Eukaryota</taxon>
        <taxon>Metazoa</taxon>
        <taxon>Chordata</taxon>
        <taxon>Craniata</taxon>
        <taxon>Vertebrata</taxon>
        <taxon>Euteleostomi</taxon>
        <taxon>Actinopterygii</taxon>
        <taxon>Neopterygii</taxon>
        <taxon>Teleostei</taxon>
        <taxon>Notacanthiformes</taxon>
        <taxon>Halosauridae</taxon>
        <taxon>Aldrovandia</taxon>
    </lineage>
</organism>
<sequence length="123" mass="14139">MKWGCVDGKQRREEPRRIRFRRARKQWNAEREGQEKGSQRNPFDFSPLEESRACGYCPWKSLQRGRMQLIHTCPPHNTAQQRTGSPPGNGIGAEREQGRGVVSDVQACVWLEETLRPLPHSDG</sequence>
<dbReference type="Proteomes" id="UP001221898">
    <property type="component" value="Unassembled WGS sequence"/>
</dbReference>
<dbReference type="AlphaFoldDB" id="A0AAD7WKL5"/>
<proteinExistence type="predicted"/>
<feature type="region of interest" description="Disordered" evidence="1">
    <location>
        <begin position="25"/>
        <end position="47"/>
    </location>
</feature>
<reference evidence="2" key="1">
    <citation type="journal article" date="2023" name="Science">
        <title>Genome structures resolve the early diversification of teleost fishes.</title>
        <authorList>
            <person name="Parey E."/>
            <person name="Louis A."/>
            <person name="Montfort J."/>
            <person name="Bouchez O."/>
            <person name="Roques C."/>
            <person name="Iampietro C."/>
            <person name="Lluch J."/>
            <person name="Castinel A."/>
            <person name="Donnadieu C."/>
            <person name="Desvignes T."/>
            <person name="Floi Bucao C."/>
            <person name="Jouanno E."/>
            <person name="Wen M."/>
            <person name="Mejri S."/>
            <person name="Dirks R."/>
            <person name="Jansen H."/>
            <person name="Henkel C."/>
            <person name="Chen W.J."/>
            <person name="Zahm M."/>
            <person name="Cabau C."/>
            <person name="Klopp C."/>
            <person name="Thompson A.W."/>
            <person name="Robinson-Rechavi M."/>
            <person name="Braasch I."/>
            <person name="Lecointre G."/>
            <person name="Bobe J."/>
            <person name="Postlethwait J.H."/>
            <person name="Berthelot C."/>
            <person name="Roest Crollius H."/>
            <person name="Guiguen Y."/>
        </authorList>
    </citation>
    <scope>NUCLEOTIDE SEQUENCE</scope>
    <source>
        <strain evidence="2">NC1722</strain>
    </source>
</reference>
<evidence type="ECO:0000313" key="2">
    <source>
        <dbReference type="EMBL" id="KAJ8400481.1"/>
    </source>
</evidence>
<feature type="compositionally biased region" description="Basic and acidic residues" evidence="1">
    <location>
        <begin position="27"/>
        <end position="38"/>
    </location>
</feature>
<name>A0AAD7WKL5_9TELE</name>
<gene>
    <name evidence="2" type="ORF">AAFF_G00396050</name>
</gene>
<accession>A0AAD7WKL5</accession>
<comment type="caution">
    <text evidence="2">The sequence shown here is derived from an EMBL/GenBank/DDBJ whole genome shotgun (WGS) entry which is preliminary data.</text>
</comment>
<feature type="compositionally biased region" description="Polar residues" evidence="1">
    <location>
        <begin position="75"/>
        <end position="86"/>
    </location>
</feature>
<feature type="region of interest" description="Disordered" evidence="1">
    <location>
        <begin position="74"/>
        <end position="99"/>
    </location>
</feature>
<evidence type="ECO:0000256" key="1">
    <source>
        <dbReference type="SAM" id="MobiDB-lite"/>
    </source>
</evidence>
<evidence type="ECO:0000313" key="3">
    <source>
        <dbReference type="Proteomes" id="UP001221898"/>
    </source>
</evidence>